<accession>A0A8X6KRR0</accession>
<reference evidence="2" key="1">
    <citation type="submission" date="2020-07" db="EMBL/GenBank/DDBJ databases">
        <title>Multicomponent nature underlies the extraordinary mechanical properties of spider dragline silk.</title>
        <authorList>
            <person name="Kono N."/>
            <person name="Nakamura H."/>
            <person name="Mori M."/>
            <person name="Yoshida Y."/>
            <person name="Ohtoshi R."/>
            <person name="Malay A.D."/>
            <person name="Moran D.A.P."/>
            <person name="Tomita M."/>
            <person name="Numata K."/>
            <person name="Arakawa K."/>
        </authorList>
    </citation>
    <scope>NUCLEOTIDE SEQUENCE</scope>
</reference>
<gene>
    <name evidence="2" type="ORF">TNCT_135811</name>
</gene>
<dbReference type="AlphaFoldDB" id="A0A8X6KRR0"/>
<comment type="caution">
    <text evidence="2">The sequence shown here is derived from an EMBL/GenBank/DDBJ whole genome shotgun (WGS) entry which is preliminary data.</text>
</comment>
<feature type="compositionally biased region" description="Polar residues" evidence="1">
    <location>
        <begin position="36"/>
        <end position="49"/>
    </location>
</feature>
<name>A0A8X6KRR0_TRICU</name>
<protein>
    <submittedName>
        <fullName evidence="2">Uncharacterized protein</fullName>
    </submittedName>
</protein>
<sequence length="152" mass="17106">MTWRKQQRPIQLEKPEQSASSEQNADRHVNFPLRNTVMNGQEGNCSMEQANGDDISDPSDPPADTTSLPPNVHCARSRTLQKSIRQAESNIRFQEELIEVEAFDPRDTDAAQLQSYIKVKGAAELDYNMKMGELKLSFPCPEKTAAITRQTV</sequence>
<organism evidence="2 3">
    <name type="scientific">Trichonephila clavata</name>
    <name type="common">Joro spider</name>
    <name type="synonym">Nephila clavata</name>
    <dbReference type="NCBI Taxonomy" id="2740835"/>
    <lineage>
        <taxon>Eukaryota</taxon>
        <taxon>Metazoa</taxon>
        <taxon>Ecdysozoa</taxon>
        <taxon>Arthropoda</taxon>
        <taxon>Chelicerata</taxon>
        <taxon>Arachnida</taxon>
        <taxon>Araneae</taxon>
        <taxon>Araneomorphae</taxon>
        <taxon>Entelegynae</taxon>
        <taxon>Araneoidea</taxon>
        <taxon>Nephilidae</taxon>
        <taxon>Trichonephila</taxon>
    </lineage>
</organism>
<feature type="region of interest" description="Disordered" evidence="1">
    <location>
        <begin position="1"/>
        <end position="73"/>
    </location>
</feature>
<dbReference type="EMBL" id="BMAO01022172">
    <property type="protein sequence ID" value="GFQ80028.1"/>
    <property type="molecule type" value="Genomic_DNA"/>
</dbReference>
<evidence type="ECO:0000256" key="1">
    <source>
        <dbReference type="SAM" id="MobiDB-lite"/>
    </source>
</evidence>
<evidence type="ECO:0000313" key="3">
    <source>
        <dbReference type="Proteomes" id="UP000887116"/>
    </source>
</evidence>
<dbReference type="Proteomes" id="UP000887116">
    <property type="component" value="Unassembled WGS sequence"/>
</dbReference>
<evidence type="ECO:0000313" key="2">
    <source>
        <dbReference type="EMBL" id="GFQ80028.1"/>
    </source>
</evidence>
<keyword evidence="3" id="KW-1185">Reference proteome</keyword>
<proteinExistence type="predicted"/>